<feature type="non-terminal residue" evidence="1">
    <location>
        <position position="121"/>
    </location>
</feature>
<dbReference type="STRING" id="870435.A0A0C3NCM2"/>
<gene>
    <name evidence="1" type="ORF">M404DRAFT_70297</name>
</gene>
<dbReference type="HOGENOM" id="CLU_145550_0_0_1"/>
<evidence type="ECO:0000313" key="2">
    <source>
        <dbReference type="Proteomes" id="UP000054217"/>
    </source>
</evidence>
<sequence>HLPRLLFSDSQLQVILWGLSILSVNNILSTRTLKDLDNLLQSQYGIPSVQGLLGHVYYVNHLPSIIAQEMANPQIHPHICHYPEDAGGRLEQAWQASRWLHEINPSIAMPMTCKGWQDFYV</sequence>
<evidence type="ECO:0000313" key="1">
    <source>
        <dbReference type="EMBL" id="KIN98834.1"/>
    </source>
</evidence>
<feature type="non-terminal residue" evidence="1">
    <location>
        <position position="1"/>
    </location>
</feature>
<name>A0A0C3NCM2_PISTI</name>
<organism evidence="1 2">
    <name type="scientific">Pisolithus tinctorius Marx 270</name>
    <dbReference type="NCBI Taxonomy" id="870435"/>
    <lineage>
        <taxon>Eukaryota</taxon>
        <taxon>Fungi</taxon>
        <taxon>Dikarya</taxon>
        <taxon>Basidiomycota</taxon>
        <taxon>Agaricomycotina</taxon>
        <taxon>Agaricomycetes</taxon>
        <taxon>Agaricomycetidae</taxon>
        <taxon>Boletales</taxon>
        <taxon>Sclerodermatineae</taxon>
        <taxon>Pisolithaceae</taxon>
        <taxon>Pisolithus</taxon>
    </lineage>
</organism>
<dbReference type="AlphaFoldDB" id="A0A0C3NCM2"/>
<reference evidence="2" key="2">
    <citation type="submission" date="2015-01" db="EMBL/GenBank/DDBJ databases">
        <title>Evolutionary Origins and Diversification of the Mycorrhizal Mutualists.</title>
        <authorList>
            <consortium name="DOE Joint Genome Institute"/>
            <consortium name="Mycorrhizal Genomics Consortium"/>
            <person name="Kohler A."/>
            <person name="Kuo A."/>
            <person name="Nagy L.G."/>
            <person name="Floudas D."/>
            <person name="Copeland A."/>
            <person name="Barry K.W."/>
            <person name="Cichocki N."/>
            <person name="Veneault-Fourrey C."/>
            <person name="LaButti K."/>
            <person name="Lindquist E.A."/>
            <person name="Lipzen A."/>
            <person name="Lundell T."/>
            <person name="Morin E."/>
            <person name="Murat C."/>
            <person name="Riley R."/>
            <person name="Ohm R."/>
            <person name="Sun H."/>
            <person name="Tunlid A."/>
            <person name="Henrissat B."/>
            <person name="Grigoriev I.V."/>
            <person name="Hibbett D.S."/>
            <person name="Martin F."/>
        </authorList>
    </citation>
    <scope>NUCLEOTIDE SEQUENCE [LARGE SCALE GENOMIC DNA]</scope>
    <source>
        <strain evidence="2">Marx 270</strain>
    </source>
</reference>
<keyword evidence="2" id="KW-1185">Reference proteome</keyword>
<dbReference type="Proteomes" id="UP000054217">
    <property type="component" value="Unassembled WGS sequence"/>
</dbReference>
<proteinExistence type="predicted"/>
<accession>A0A0C3NCM2</accession>
<dbReference type="InParanoid" id="A0A0C3NCM2"/>
<dbReference type="OrthoDB" id="2246127at2759"/>
<reference evidence="1 2" key="1">
    <citation type="submission" date="2014-04" db="EMBL/GenBank/DDBJ databases">
        <authorList>
            <consortium name="DOE Joint Genome Institute"/>
            <person name="Kuo A."/>
            <person name="Kohler A."/>
            <person name="Costa M.D."/>
            <person name="Nagy L.G."/>
            <person name="Floudas D."/>
            <person name="Copeland A."/>
            <person name="Barry K.W."/>
            <person name="Cichocki N."/>
            <person name="Veneault-Fourrey C."/>
            <person name="LaButti K."/>
            <person name="Lindquist E.A."/>
            <person name="Lipzen A."/>
            <person name="Lundell T."/>
            <person name="Morin E."/>
            <person name="Murat C."/>
            <person name="Sun H."/>
            <person name="Tunlid A."/>
            <person name="Henrissat B."/>
            <person name="Grigoriev I.V."/>
            <person name="Hibbett D.S."/>
            <person name="Martin F."/>
            <person name="Nordberg H.P."/>
            <person name="Cantor M.N."/>
            <person name="Hua S.X."/>
        </authorList>
    </citation>
    <scope>NUCLEOTIDE SEQUENCE [LARGE SCALE GENOMIC DNA]</scope>
    <source>
        <strain evidence="1 2">Marx 270</strain>
    </source>
</reference>
<protein>
    <submittedName>
        <fullName evidence="1">Uncharacterized protein</fullName>
    </submittedName>
</protein>
<dbReference type="EMBL" id="KN832011">
    <property type="protein sequence ID" value="KIN98834.1"/>
    <property type="molecule type" value="Genomic_DNA"/>
</dbReference>